<evidence type="ECO:0000256" key="1">
    <source>
        <dbReference type="SAM" id="MobiDB-lite"/>
    </source>
</evidence>
<protein>
    <submittedName>
        <fullName evidence="2">Uncharacterized protein</fullName>
    </submittedName>
</protein>
<evidence type="ECO:0000313" key="3">
    <source>
        <dbReference type="Proteomes" id="UP001189429"/>
    </source>
</evidence>
<dbReference type="Proteomes" id="UP001189429">
    <property type="component" value="Unassembled WGS sequence"/>
</dbReference>
<name>A0ABN9T4A1_9DINO</name>
<evidence type="ECO:0000313" key="2">
    <source>
        <dbReference type="EMBL" id="CAK0839831.1"/>
    </source>
</evidence>
<comment type="caution">
    <text evidence="2">The sequence shown here is derived from an EMBL/GenBank/DDBJ whole genome shotgun (WGS) entry which is preliminary data.</text>
</comment>
<organism evidence="2 3">
    <name type="scientific">Prorocentrum cordatum</name>
    <dbReference type="NCBI Taxonomy" id="2364126"/>
    <lineage>
        <taxon>Eukaryota</taxon>
        <taxon>Sar</taxon>
        <taxon>Alveolata</taxon>
        <taxon>Dinophyceae</taxon>
        <taxon>Prorocentrales</taxon>
        <taxon>Prorocentraceae</taxon>
        <taxon>Prorocentrum</taxon>
    </lineage>
</organism>
<reference evidence="2" key="1">
    <citation type="submission" date="2023-10" db="EMBL/GenBank/DDBJ databases">
        <authorList>
            <person name="Chen Y."/>
            <person name="Shah S."/>
            <person name="Dougan E. K."/>
            <person name="Thang M."/>
            <person name="Chan C."/>
        </authorList>
    </citation>
    <scope>NUCLEOTIDE SEQUENCE [LARGE SCALE GENOMIC DNA]</scope>
</reference>
<proteinExistence type="predicted"/>
<sequence length="426" mass="44970">MGSSSGTMPSARKTVNIRNVASGRLPAWGHVGPHAYDQGVRHRVEFVLGELAMLLAHTGREKGRVRLDLIHLPHALCFAVVLQRCTATLRAIRGRGVEAAREKLDSRRQEVQERQLLEQKAEPLSTVLWANLLLDLRAALRPAGPRLGCDPCFKRGTSARGRKCGVSAATGGLLGGSGLKRVQPLQLPAEHVELAQVQSITYLYIVGPEADSAAADAHCGGDLSALDAAQAACSEDPGCTMLLAAGCDDEAWRTCTSQPFLVYSAGPGTDACTMLKAEEVTDTSSTTSVSLVASDTTTTATFTAGIYVGGPSVGSDTFEGRCHGAWSTREHAQAACDADAGCFFLFSWDCQPWAWLPCGGLDDLSAMVAEAAAETEDAASCTEVSISLVTSSDTSTRTLTTRTATQTSSSMTTQTSTRTATQTILR</sequence>
<dbReference type="EMBL" id="CAUYUJ010014327">
    <property type="protein sequence ID" value="CAK0839831.1"/>
    <property type="molecule type" value="Genomic_DNA"/>
</dbReference>
<feature type="region of interest" description="Disordered" evidence="1">
    <location>
        <begin position="399"/>
        <end position="426"/>
    </location>
</feature>
<gene>
    <name evidence="2" type="ORF">PCOR1329_LOCUS35422</name>
</gene>
<keyword evidence="3" id="KW-1185">Reference proteome</keyword>
<accession>A0ABN9T4A1</accession>